<dbReference type="PANTHER" id="PTHR45947">
    <property type="entry name" value="SULFOQUINOVOSYL TRANSFERASE SQD2"/>
    <property type="match status" value="1"/>
</dbReference>
<proteinExistence type="predicted"/>
<dbReference type="Gene3D" id="3.40.50.2000">
    <property type="entry name" value="Glycogen Phosphorylase B"/>
    <property type="match status" value="2"/>
</dbReference>
<sequence length="369" mass="42070">MKSIGLNVKKKLLIVNKMYYPDIGGVETVVKQYAEYLTHFFDVTVLVVSPKFNIKSTLENINEVKVIRCSSFGTFLSMPVSFSFLVKLFTIKKTFDYIHFHEPFPLATLFSIFPKKNKYIVTWHSDIVRQKFFKKVIGLFQHLLCTKADIILTTSPNLATNSNILSHYKDKIEILPLSIDEKNYPSTSYAPGRYLLYIGRLSYYKGLLNLIDSYELSSSEYPLYIVGNGDPSIIKDIKTRLASSSKEIVFINKYVSEEEKINYLKNCRALIFPSTHNSEAFGIIQLEAMILGKPVINTALPTGVPWVSIHEKTGLTIEPGNNQELAMAINKLNSNQLVTFLGNNAQNRVRELFSDSIILHKLLNIYKRL</sequence>
<dbReference type="GO" id="GO:0016757">
    <property type="term" value="F:glycosyltransferase activity"/>
    <property type="evidence" value="ECO:0007669"/>
    <property type="project" value="InterPro"/>
</dbReference>
<protein>
    <submittedName>
        <fullName evidence="3">Glycosyl transferase, group 1 family protein</fullName>
    </submittedName>
</protein>
<name>A0A1S6PTM2_ECOLX</name>
<organism evidence="3">
    <name type="scientific">Escherichia coli O2:H40</name>
    <dbReference type="NCBI Taxonomy" id="1963783"/>
    <lineage>
        <taxon>Bacteria</taxon>
        <taxon>Pseudomonadati</taxon>
        <taxon>Pseudomonadota</taxon>
        <taxon>Gammaproteobacteria</taxon>
        <taxon>Enterobacterales</taxon>
        <taxon>Enterobacteriaceae</taxon>
        <taxon>Escherichia</taxon>
    </lineage>
</organism>
<dbReference type="Pfam" id="PF13439">
    <property type="entry name" value="Glyco_transf_4"/>
    <property type="match status" value="1"/>
</dbReference>
<dbReference type="PANTHER" id="PTHR45947:SF13">
    <property type="entry name" value="TRANSFERASE"/>
    <property type="match status" value="1"/>
</dbReference>
<dbReference type="SUPFAM" id="SSF53756">
    <property type="entry name" value="UDP-Glycosyltransferase/glycogen phosphorylase"/>
    <property type="match status" value="1"/>
</dbReference>
<keyword evidence="3" id="KW-0808">Transferase</keyword>
<dbReference type="InterPro" id="IPR028098">
    <property type="entry name" value="Glyco_trans_4-like_N"/>
</dbReference>
<dbReference type="EMBL" id="KY115229">
    <property type="protein sequence ID" value="AQU71807.1"/>
    <property type="molecule type" value="Genomic_DNA"/>
</dbReference>
<dbReference type="InterPro" id="IPR050194">
    <property type="entry name" value="Glycosyltransferase_grp1"/>
</dbReference>
<dbReference type="InterPro" id="IPR001296">
    <property type="entry name" value="Glyco_trans_1"/>
</dbReference>
<evidence type="ECO:0000259" key="1">
    <source>
        <dbReference type="Pfam" id="PF00534"/>
    </source>
</evidence>
<feature type="domain" description="Glycosyl transferase family 1" evidence="1">
    <location>
        <begin position="191"/>
        <end position="346"/>
    </location>
</feature>
<reference evidence="3" key="1">
    <citation type="journal article" date="2017" name="Front. Cell. Infect. Microbiol.">
        <title>The Escherichia coli Serogroup O1 and O2 Lipopolysaccharides Are Encoded by Multiple O-antigen Gene Clusters.</title>
        <authorList>
            <person name="Delannoy S."/>
            <person name="Beutin L."/>
            <person name="Mariani-Kurkdjian P."/>
            <person name="Fleiss A."/>
            <person name="Bonacorsi S."/>
            <person name="Fach P."/>
        </authorList>
    </citation>
    <scope>NUCLEOTIDE SEQUENCE</scope>
    <source>
        <strain evidence="3">CB15123</strain>
    </source>
</reference>
<accession>A0A1S6PTM2</accession>
<dbReference type="Pfam" id="PF00534">
    <property type="entry name" value="Glycos_transf_1"/>
    <property type="match status" value="1"/>
</dbReference>
<dbReference type="AlphaFoldDB" id="A0A1S6PTM2"/>
<evidence type="ECO:0000313" key="3">
    <source>
        <dbReference type="EMBL" id="AQU71807.1"/>
    </source>
</evidence>
<feature type="domain" description="Glycosyltransferase subfamily 4-like N-terminal" evidence="2">
    <location>
        <begin position="23"/>
        <end position="181"/>
    </location>
</feature>
<evidence type="ECO:0000259" key="2">
    <source>
        <dbReference type="Pfam" id="PF13439"/>
    </source>
</evidence>